<evidence type="ECO:0000256" key="1">
    <source>
        <dbReference type="ARBA" id="ARBA00006700"/>
    </source>
</evidence>
<evidence type="ECO:0000256" key="3">
    <source>
        <dbReference type="ARBA" id="ARBA00023274"/>
    </source>
</evidence>
<accession>A0A2M7WS05</accession>
<dbReference type="EMBL" id="PFXF01000022">
    <property type="protein sequence ID" value="PJA32789.1"/>
    <property type="molecule type" value="Genomic_DNA"/>
</dbReference>
<dbReference type="Gene3D" id="3.30.70.330">
    <property type="match status" value="1"/>
</dbReference>
<dbReference type="Pfam" id="PF00276">
    <property type="entry name" value="Ribosomal_L23"/>
    <property type="match status" value="1"/>
</dbReference>
<comment type="similarity">
    <text evidence="1">Belongs to the universal ribosomal protein uL23 family.</text>
</comment>
<dbReference type="SUPFAM" id="SSF54189">
    <property type="entry name" value="Ribosomal proteins S24e, L23 and L15e"/>
    <property type="match status" value="1"/>
</dbReference>
<sequence>MNNSNIKPVSVLLRPRITEKAALGVDKLNVYVFEVTKDATKKSISTSVHGAYGITPTKVRVVSLPAKKVFVRGKRGIKSGVKKAYVYLKKGDKIELI</sequence>
<keyword evidence="2 5" id="KW-0689">Ribosomal protein</keyword>
<evidence type="ECO:0000313" key="6">
    <source>
        <dbReference type="Proteomes" id="UP000230758"/>
    </source>
</evidence>
<organism evidence="5 6">
    <name type="scientific">Candidatus Zambryskibacteria bacterium CG_4_9_14_3_um_filter_42_15</name>
    <dbReference type="NCBI Taxonomy" id="1975112"/>
    <lineage>
        <taxon>Bacteria</taxon>
        <taxon>Candidatus Zambryskiibacteriota</taxon>
    </lineage>
</organism>
<evidence type="ECO:0000256" key="2">
    <source>
        <dbReference type="ARBA" id="ARBA00022980"/>
    </source>
</evidence>
<dbReference type="GO" id="GO:0005840">
    <property type="term" value="C:ribosome"/>
    <property type="evidence" value="ECO:0007669"/>
    <property type="project" value="UniProtKB-KW"/>
</dbReference>
<reference evidence="6" key="1">
    <citation type="submission" date="2017-09" db="EMBL/GenBank/DDBJ databases">
        <title>Depth-based differentiation of microbial function through sediment-hosted aquifers and enrichment of novel symbionts in the deep terrestrial subsurface.</title>
        <authorList>
            <person name="Probst A.J."/>
            <person name="Ladd B."/>
            <person name="Jarett J.K."/>
            <person name="Geller-Mcgrath D.E."/>
            <person name="Sieber C.M.K."/>
            <person name="Emerson J.B."/>
            <person name="Anantharaman K."/>
            <person name="Thomas B.C."/>
            <person name="Malmstrom R."/>
            <person name="Stieglmeier M."/>
            <person name="Klingl A."/>
            <person name="Woyke T."/>
            <person name="Ryan C.M."/>
            <person name="Banfield J.F."/>
        </authorList>
    </citation>
    <scope>NUCLEOTIDE SEQUENCE [LARGE SCALE GENOMIC DNA]</scope>
</reference>
<name>A0A2M7WS05_9BACT</name>
<dbReference type="InterPro" id="IPR012677">
    <property type="entry name" value="Nucleotide-bd_a/b_plait_sf"/>
</dbReference>
<gene>
    <name evidence="5" type="primary">rplW</name>
    <name evidence="5" type="ORF">CO185_01705</name>
</gene>
<proteinExistence type="inferred from homology"/>
<dbReference type="GO" id="GO:0003735">
    <property type="term" value="F:structural constituent of ribosome"/>
    <property type="evidence" value="ECO:0007669"/>
    <property type="project" value="InterPro"/>
</dbReference>
<evidence type="ECO:0000313" key="5">
    <source>
        <dbReference type="EMBL" id="PJA32789.1"/>
    </source>
</evidence>
<dbReference type="InterPro" id="IPR012678">
    <property type="entry name" value="Ribosomal_uL23/eL15/eS24_sf"/>
</dbReference>
<dbReference type="Proteomes" id="UP000230758">
    <property type="component" value="Unassembled WGS sequence"/>
</dbReference>
<dbReference type="GO" id="GO:1990904">
    <property type="term" value="C:ribonucleoprotein complex"/>
    <property type="evidence" value="ECO:0007669"/>
    <property type="project" value="UniProtKB-KW"/>
</dbReference>
<evidence type="ECO:0000256" key="4">
    <source>
        <dbReference type="ARBA" id="ARBA00035481"/>
    </source>
</evidence>
<dbReference type="GO" id="GO:0006412">
    <property type="term" value="P:translation"/>
    <property type="evidence" value="ECO:0007669"/>
    <property type="project" value="InterPro"/>
</dbReference>
<protein>
    <recommendedName>
        <fullName evidence="4">50S ribosomal protein L23</fullName>
    </recommendedName>
</protein>
<keyword evidence="3" id="KW-0687">Ribonucleoprotein</keyword>
<dbReference type="AlphaFoldDB" id="A0A2M7WS05"/>
<dbReference type="InterPro" id="IPR013025">
    <property type="entry name" value="Ribosomal_uL23-like"/>
</dbReference>
<comment type="caution">
    <text evidence="5">The sequence shown here is derived from an EMBL/GenBank/DDBJ whole genome shotgun (WGS) entry which is preliminary data.</text>
</comment>